<dbReference type="InterPro" id="IPR012392">
    <property type="entry name" value="3-ktacl-CoA_syn"/>
</dbReference>
<reference evidence="1 2" key="1">
    <citation type="journal article" date="2023" name="G3 (Bethesda)">
        <title>A chromosome-length genome assembly and annotation of blackberry (Rubus argutus, cv. 'Hillquist').</title>
        <authorList>
            <person name="Bruna T."/>
            <person name="Aryal R."/>
            <person name="Dudchenko O."/>
            <person name="Sargent D.J."/>
            <person name="Mead D."/>
            <person name="Buti M."/>
            <person name="Cavallini A."/>
            <person name="Hytonen T."/>
            <person name="Andres J."/>
            <person name="Pham M."/>
            <person name="Weisz D."/>
            <person name="Mascagni F."/>
            <person name="Usai G."/>
            <person name="Natali L."/>
            <person name="Bassil N."/>
            <person name="Fernandez G.E."/>
            <person name="Lomsadze A."/>
            <person name="Armour M."/>
            <person name="Olukolu B."/>
            <person name="Poorten T."/>
            <person name="Britton C."/>
            <person name="Davik J."/>
            <person name="Ashrafi H."/>
            <person name="Aiden E.L."/>
            <person name="Borodovsky M."/>
            <person name="Worthington M."/>
        </authorList>
    </citation>
    <scope>NUCLEOTIDE SEQUENCE [LARGE SCALE GENOMIC DNA]</scope>
    <source>
        <strain evidence="1">PI 553951</strain>
    </source>
</reference>
<organism evidence="1 2">
    <name type="scientific">Rubus argutus</name>
    <name type="common">Southern blackberry</name>
    <dbReference type="NCBI Taxonomy" id="59490"/>
    <lineage>
        <taxon>Eukaryota</taxon>
        <taxon>Viridiplantae</taxon>
        <taxon>Streptophyta</taxon>
        <taxon>Embryophyta</taxon>
        <taxon>Tracheophyta</taxon>
        <taxon>Spermatophyta</taxon>
        <taxon>Magnoliopsida</taxon>
        <taxon>eudicotyledons</taxon>
        <taxon>Gunneridae</taxon>
        <taxon>Pentapetalae</taxon>
        <taxon>rosids</taxon>
        <taxon>fabids</taxon>
        <taxon>Rosales</taxon>
        <taxon>Rosaceae</taxon>
        <taxon>Rosoideae</taxon>
        <taxon>Rosoideae incertae sedis</taxon>
        <taxon>Rubus</taxon>
    </lineage>
</organism>
<dbReference type="GO" id="GO:0016020">
    <property type="term" value="C:membrane"/>
    <property type="evidence" value="ECO:0007669"/>
    <property type="project" value="InterPro"/>
</dbReference>
<evidence type="ECO:0000313" key="2">
    <source>
        <dbReference type="Proteomes" id="UP001457282"/>
    </source>
</evidence>
<sequence>MNLQVLVSKVLPPREILWYLVASRLQKTSSTKRQKLEAVELLAFGMLWDTWKPNKGLRKGDRILMSWFGAGIKCNNIVWEVPRDQDDANVWASCIDNYPDPENIANPFMEKFSWIKDDYLSFVRLDSNLFA</sequence>
<proteinExistence type="predicted"/>
<dbReference type="EMBL" id="JBEDUW010000007">
    <property type="protein sequence ID" value="KAK9913378.1"/>
    <property type="molecule type" value="Genomic_DNA"/>
</dbReference>
<keyword evidence="2" id="KW-1185">Reference proteome</keyword>
<dbReference type="Proteomes" id="UP001457282">
    <property type="component" value="Unassembled WGS sequence"/>
</dbReference>
<gene>
    <name evidence="1" type="ORF">M0R45_037196</name>
</gene>
<dbReference type="GO" id="GO:0006633">
    <property type="term" value="P:fatty acid biosynthetic process"/>
    <property type="evidence" value="ECO:0007669"/>
    <property type="project" value="InterPro"/>
</dbReference>
<evidence type="ECO:0000313" key="1">
    <source>
        <dbReference type="EMBL" id="KAK9913378.1"/>
    </source>
</evidence>
<accession>A0AAW1VYH7</accession>
<protein>
    <submittedName>
        <fullName evidence="1">Uncharacterized protein</fullName>
    </submittedName>
</protein>
<dbReference type="PANTHER" id="PTHR31561">
    <property type="entry name" value="3-KETOACYL-COA SYNTHASE"/>
    <property type="match status" value="1"/>
</dbReference>
<name>A0AAW1VYH7_RUBAR</name>
<comment type="caution">
    <text evidence="1">The sequence shown here is derived from an EMBL/GenBank/DDBJ whole genome shotgun (WGS) entry which is preliminary data.</text>
</comment>
<dbReference type="GO" id="GO:0016747">
    <property type="term" value="F:acyltransferase activity, transferring groups other than amino-acyl groups"/>
    <property type="evidence" value="ECO:0007669"/>
    <property type="project" value="InterPro"/>
</dbReference>
<dbReference type="AlphaFoldDB" id="A0AAW1VYH7"/>